<name>A0A1R3JQK3_9ROSI</name>
<organism evidence="1 2">
    <name type="scientific">Corchorus olitorius</name>
    <dbReference type="NCBI Taxonomy" id="93759"/>
    <lineage>
        <taxon>Eukaryota</taxon>
        <taxon>Viridiplantae</taxon>
        <taxon>Streptophyta</taxon>
        <taxon>Embryophyta</taxon>
        <taxon>Tracheophyta</taxon>
        <taxon>Spermatophyta</taxon>
        <taxon>Magnoliopsida</taxon>
        <taxon>eudicotyledons</taxon>
        <taxon>Gunneridae</taxon>
        <taxon>Pentapetalae</taxon>
        <taxon>rosids</taxon>
        <taxon>malvids</taxon>
        <taxon>Malvales</taxon>
        <taxon>Malvaceae</taxon>
        <taxon>Grewioideae</taxon>
        <taxon>Apeibeae</taxon>
        <taxon>Corchorus</taxon>
    </lineage>
</organism>
<protein>
    <submittedName>
        <fullName evidence="1">Uncharacterized protein</fullName>
    </submittedName>
</protein>
<comment type="caution">
    <text evidence="1">The sequence shown here is derived from an EMBL/GenBank/DDBJ whole genome shotgun (WGS) entry which is preliminary data.</text>
</comment>
<proteinExistence type="predicted"/>
<dbReference type="AlphaFoldDB" id="A0A1R3JQK3"/>
<reference evidence="2" key="1">
    <citation type="submission" date="2013-09" db="EMBL/GenBank/DDBJ databases">
        <title>Corchorus olitorius genome sequencing.</title>
        <authorList>
            <person name="Alam M."/>
            <person name="Haque M.S."/>
            <person name="Islam M.S."/>
            <person name="Emdad E.M."/>
            <person name="Islam M.M."/>
            <person name="Ahmed B."/>
            <person name="Halim A."/>
            <person name="Hossen Q.M.M."/>
            <person name="Hossain M.Z."/>
            <person name="Ahmed R."/>
            <person name="Khan M.M."/>
            <person name="Islam R."/>
            <person name="Rashid M.M."/>
            <person name="Khan S.A."/>
            <person name="Rahman M.S."/>
            <person name="Alam M."/>
            <person name="Yahiya A.S."/>
            <person name="Khan M.S."/>
            <person name="Azam M.S."/>
            <person name="Haque T."/>
            <person name="Lashkar M.Z.H."/>
            <person name="Akhand A.I."/>
            <person name="Morshed G."/>
            <person name="Roy S."/>
            <person name="Uddin K.S."/>
            <person name="Rabeya T."/>
            <person name="Hossain A.S."/>
            <person name="Chowdhury A."/>
            <person name="Snigdha A.R."/>
            <person name="Mortoza M.S."/>
            <person name="Matin S.A."/>
            <person name="Hoque S.M.E."/>
            <person name="Islam M.K."/>
            <person name="Roy D.K."/>
            <person name="Haider R."/>
            <person name="Moosa M.M."/>
            <person name="Elias S.M."/>
            <person name="Hasan A.M."/>
            <person name="Jahan S."/>
            <person name="Shafiuddin M."/>
            <person name="Mahmood N."/>
            <person name="Shommy N.S."/>
        </authorList>
    </citation>
    <scope>NUCLEOTIDE SEQUENCE [LARGE SCALE GENOMIC DNA]</scope>
    <source>
        <strain evidence="2">cv. O-4</strain>
    </source>
</reference>
<dbReference type="Proteomes" id="UP000187203">
    <property type="component" value="Unassembled WGS sequence"/>
</dbReference>
<gene>
    <name evidence="1" type="ORF">COLO4_14891</name>
</gene>
<sequence>MLGGAAIILAKSAPVYTIGGGRAIIGGRFSKTSNSLSFEWRLNSDAKNPVILLQKTPKVVRLGSRSMPGGNSRGILVTGMSTTLVTLCTQQQGSSTHLFLSAIFPHLYSNSESSFTTRGPSLREANHTAEASSERVGSLQQLLFLCHAPYYTEEDDSHVRLSSFLVHIAYVWQQFCVINCICFDHRPDLACCAWKKAIRLVNIPYITRHLGIQDVNNTGDIMYIATGVQFSSPPFRHFPSSLQQF</sequence>
<keyword evidence="2" id="KW-1185">Reference proteome</keyword>
<evidence type="ECO:0000313" key="1">
    <source>
        <dbReference type="EMBL" id="OMO97090.1"/>
    </source>
</evidence>
<evidence type="ECO:0000313" key="2">
    <source>
        <dbReference type="Proteomes" id="UP000187203"/>
    </source>
</evidence>
<accession>A0A1R3JQK3</accession>
<dbReference type="EMBL" id="AWUE01015478">
    <property type="protein sequence ID" value="OMO97090.1"/>
    <property type="molecule type" value="Genomic_DNA"/>
</dbReference>